<dbReference type="InterPro" id="IPR023828">
    <property type="entry name" value="Peptidase_S8_Ser-AS"/>
</dbReference>
<feature type="region of interest" description="Disordered" evidence="6">
    <location>
        <begin position="186"/>
        <end position="214"/>
    </location>
</feature>
<dbReference type="Pfam" id="PF00082">
    <property type="entry name" value="Peptidase_S8"/>
    <property type="match status" value="1"/>
</dbReference>
<protein>
    <submittedName>
        <fullName evidence="8">S8 family serine peptidase</fullName>
    </submittedName>
</protein>
<proteinExistence type="inferred from homology"/>
<feature type="domain" description="Peptidase S8/S53" evidence="7">
    <location>
        <begin position="215"/>
        <end position="519"/>
    </location>
</feature>
<feature type="region of interest" description="Disordered" evidence="6">
    <location>
        <begin position="387"/>
        <end position="424"/>
    </location>
</feature>
<sequence length="564" mass="60347">MESTWYVADRLIVHGEVPPEMWARSRRIPDPGTPGITLYEVEPAESPATRVEAESRRQGCRIRLGVREGADETVQSLYLLTERPDVQPDAWELREADLDDESTAWRLSLDHVMTTQPFTSHPFTSHPFTSHPFTSHPFTSHPFTSHPFTSHPFTSHPFTSHPFTSHPFTSHPFSGMAEYAVPGRGGRTPVAWQGGRPARTPHDDERRMPDGTPRPVVAVVDTGLGSHPWFGTYSLQPGGSTGNGVVLRDVLHPDGRPIGTYPVPGQGQDDAEIGGTSAAPLTGPLDPVAGHGTFIAGIVHQICPDARILPVRAVGGTGVGIESEVIESLERLVAYQRAALEGDGEPVDVVVISMGYYHERPEDLEIDHPLRGVLDALGESGAAVVAASGNDGSTRPEYPAAFAPAGDRRAQPPVTVPEERERRSTPLPAVLAVGALNPDGTTALFSNDGEWVTHMRPGAAVVSTVPTTLDGPLTPSVRLKERLGDGHRATIDPEGFDGGFASWSGTSFAAPVVAAEIAQHLLDARSGAGGRRGRAGRRLDDRARRREDVWGAIAQVTGGPAGAR</sequence>
<evidence type="ECO:0000256" key="3">
    <source>
        <dbReference type="ARBA" id="ARBA00022801"/>
    </source>
</evidence>
<evidence type="ECO:0000256" key="5">
    <source>
        <dbReference type="PROSITE-ProRule" id="PRU01240"/>
    </source>
</evidence>
<feature type="active site" description="Charge relay system" evidence="5">
    <location>
        <position position="221"/>
    </location>
</feature>
<dbReference type="CDD" id="cd00306">
    <property type="entry name" value="Peptidases_S8_S53"/>
    <property type="match status" value="1"/>
</dbReference>
<evidence type="ECO:0000256" key="4">
    <source>
        <dbReference type="ARBA" id="ARBA00022825"/>
    </source>
</evidence>
<dbReference type="PROSITE" id="PS00138">
    <property type="entry name" value="SUBTILASE_SER"/>
    <property type="match status" value="1"/>
</dbReference>
<dbReference type="InterPro" id="IPR036852">
    <property type="entry name" value="Peptidase_S8/S53_dom_sf"/>
</dbReference>
<name>A0A849K3K0_9MICO</name>
<dbReference type="InterPro" id="IPR023827">
    <property type="entry name" value="Peptidase_S8_Asp-AS"/>
</dbReference>
<evidence type="ECO:0000256" key="6">
    <source>
        <dbReference type="SAM" id="MobiDB-lite"/>
    </source>
</evidence>
<feature type="active site" description="Charge relay system" evidence="5">
    <location>
        <position position="291"/>
    </location>
</feature>
<dbReference type="PROSITE" id="PS51892">
    <property type="entry name" value="SUBTILASE"/>
    <property type="match status" value="1"/>
</dbReference>
<keyword evidence="3 5" id="KW-0378">Hydrolase</keyword>
<dbReference type="PANTHER" id="PTHR43806:SF11">
    <property type="entry name" value="CEREVISIN-RELATED"/>
    <property type="match status" value="1"/>
</dbReference>
<comment type="similarity">
    <text evidence="1 5">Belongs to the peptidase S8 family.</text>
</comment>
<reference evidence="8 9" key="1">
    <citation type="submission" date="2020-05" db="EMBL/GenBank/DDBJ databases">
        <title>Genome sequence of Isoptericola sp. JC619 isolated from Chilika lagoon, India.</title>
        <authorList>
            <person name="Kumar D."/>
            <person name="Appam K."/>
            <person name="Gandham S."/>
            <person name="Uppada J."/>
            <person name="Sasikala C."/>
            <person name="Venkata Ramana C."/>
        </authorList>
    </citation>
    <scope>NUCLEOTIDE SEQUENCE [LARGE SCALE GENOMIC DNA]</scope>
    <source>
        <strain evidence="8 9">JC619</strain>
    </source>
</reference>
<evidence type="ECO:0000256" key="1">
    <source>
        <dbReference type="ARBA" id="ARBA00011073"/>
    </source>
</evidence>
<organism evidence="8 9">
    <name type="scientific">Isoptericola sediminis</name>
    <dbReference type="NCBI Taxonomy" id="2733572"/>
    <lineage>
        <taxon>Bacteria</taxon>
        <taxon>Bacillati</taxon>
        <taxon>Actinomycetota</taxon>
        <taxon>Actinomycetes</taxon>
        <taxon>Micrococcales</taxon>
        <taxon>Promicromonosporaceae</taxon>
        <taxon>Isoptericola</taxon>
    </lineage>
</organism>
<dbReference type="Gene3D" id="3.40.50.200">
    <property type="entry name" value="Peptidase S8/S53 domain"/>
    <property type="match status" value="1"/>
</dbReference>
<dbReference type="InterPro" id="IPR000209">
    <property type="entry name" value="Peptidase_S8/S53_dom"/>
</dbReference>
<evidence type="ECO:0000313" key="8">
    <source>
        <dbReference type="EMBL" id="NNU26920.1"/>
    </source>
</evidence>
<dbReference type="EMBL" id="JABFAJ010000009">
    <property type="protein sequence ID" value="NNU26920.1"/>
    <property type="molecule type" value="Genomic_DNA"/>
</dbReference>
<evidence type="ECO:0000259" key="7">
    <source>
        <dbReference type="Pfam" id="PF00082"/>
    </source>
</evidence>
<dbReference type="GO" id="GO:0004252">
    <property type="term" value="F:serine-type endopeptidase activity"/>
    <property type="evidence" value="ECO:0007669"/>
    <property type="project" value="UniProtKB-UniRule"/>
</dbReference>
<dbReference type="Proteomes" id="UP000557204">
    <property type="component" value="Unassembled WGS sequence"/>
</dbReference>
<keyword evidence="2 5" id="KW-0645">Protease</keyword>
<dbReference type="PANTHER" id="PTHR43806">
    <property type="entry name" value="PEPTIDASE S8"/>
    <property type="match status" value="1"/>
</dbReference>
<comment type="caution">
    <text evidence="8">The sequence shown here is derived from an EMBL/GenBank/DDBJ whole genome shotgun (WGS) entry which is preliminary data.</text>
</comment>
<evidence type="ECO:0000313" key="9">
    <source>
        <dbReference type="Proteomes" id="UP000557204"/>
    </source>
</evidence>
<feature type="compositionally biased region" description="Basic and acidic residues" evidence="6">
    <location>
        <begin position="200"/>
        <end position="209"/>
    </location>
</feature>
<gene>
    <name evidence="8" type="ORF">HLI28_05080</name>
</gene>
<keyword evidence="4 5" id="KW-0720">Serine protease</keyword>
<dbReference type="InterPro" id="IPR050131">
    <property type="entry name" value="Peptidase_S8_subtilisin-like"/>
</dbReference>
<keyword evidence="9" id="KW-1185">Reference proteome</keyword>
<feature type="active site" description="Charge relay system" evidence="5">
    <location>
        <position position="507"/>
    </location>
</feature>
<dbReference type="AlphaFoldDB" id="A0A849K3K0"/>
<dbReference type="RefSeq" id="WP_171246420.1">
    <property type="nucleotide sequence ID" value="NZ_JABFAJ010000009.1"/>
</dbReference>
<accession>A0A849K3K0</accession>
<dbReference type="PROSITE" id="PS00136">
    <property type="entry name" value="SUBTILASE_ASP"/>
    <property type="match status" value="1"/>
</dbReference>
<evidence type="ECO:0000256" key="2">
    <source>
        <dbReference type="ARBA" id="ARBA00022670"/>
    </source>
</evidence>
<dbReference type="GO" id="GO:0006508">
    <property type="term" value="P:proteolysis"/>
    <property type="evidence" value="ECO:0007669"/>
    <property type="project" value="UniProtKB-KW"/>
</dbReference>
<dbReference type="SUPFAM" id="SSF52743">
    <property type="entry name" value="Subtilisin-like"/>
    <property type="match status" value="1"/>
</dbReference>